<comment type="caution">
    <text evidence="1">The sequence shown here is derived from an EMBL/GenBank/DDBJ whole genome shotgun (WGS) entry which is preliminary data.</text>
</comment>
<gene>
    <name evidence="1" type="ORF">ACFQ13_13260</name>
</gene>
<sequence length="82" mass="9275">MKNNKNLSQELFEKYSLSFDLKSDKEVVESFNSQVGNPGSGVAKSSYLSAIKSQFIKREIDFSEISGYTKKVILKGKKLYID</sequence>
<dbReference type="RefSeq" id="WP_386118117.1">
    <property type="nucleotide sequence ID" value="NZ_JBHTKM010000063.1"/>
</dbReference>
<proteinExistence type="predicted"/>
<dbReference type="EMBL" id="JBHTKM010000063">
    <property type="protein sequence ID" value="MFD1016890.1"/>
    <property type="molecule type" value="Genomic_DNA"/>
</dbReference>
<dbReference type="Proteomes" id="UP001597086">
    <property type="component" value="Unassembled WGS sequence"/>
</dbReference>
<evidence type="ECO:0000313" key="1">
    <source>
        <dbReference type="EMBL" id="MFD1016890.1"/>
    </source>
</evidence>
<keyword evidence="2" id="KW-1185">Reference proteome</keyword>
<evidence type="ECO:0000313" key="2">
    <source>
        <dbReference type="Proteomes" id="UP001597086"/>
    </source>
</evidence>
<name>A0ABW3KTB3_9FLAO</name>
<accession>A0ABW3KTB3</accession>
<organism evidence="1 2">
    <name type="scientific">Winogradskyella rapida</name>
    <dbReference type="NCBI Taxonomy" id="549701"/>
    <lineage>
        <taxon>Bacteria</taxon>
        <taxon>Pseudomonadati</taxon>
        <taxon>Bacteroidota</taxon>
        <taxon>Flavobacteriia</taxon>
        <taxon>Flavobacteriales</taxon>
        <taxon>Flavobacteriaceae</taxon>
        <taxon>Winogradskyella</taxon>
    </lineage>
</organism>
<protein>
    <submittedName>
        <fullName evidence="1">Uncharacterized protein</fullName>
    </submittedName>
</protein>
<reference evidence="2" key="1">
    <citation type="journal article" date="2019" name="Int. J. Syst. Evol. Microbiol.">
        <title>The Global Catalogue of Microorganisms (GCM) 10K type strain sequencing project: providing services to taxonomists for standard genome sequencing and annotation.</title>
        <authorList>
            <consortium name="The Broad Institute Genomics Platform"/>
            <consortium name="The Broad Institute Genome Sequencing Center for Infectious Disease"/>
            <person name="Wu L."/>
            <person name="Ma J."/>
        </authorList>
    </citation>
    <scope>NUCLEOTIDE SEQUENCE [LARGE SCALE GENOMIC DNA]</scope>
    <source>
        <strain evidence="2">CCUG 56098</strain>
    </source>
</reference>